<proteinExistence type="predicted"/>
<name>A0A699UXG7_TANCI</name>
<dbReference type="EMBL" id="BKCJ011364463">
    <property type="protein sequence ID" value="GFD25929.1"/>
    <property type="molecule type" value="Genomic_DNA"/>
</dbReference>
<sequence>LPSDWRTHTLIWRNKTYLEEQSLDDLFNSLKIYEAEIKSSSSVSTTTQNIAFMSSSNTDSTNEPVSAVASISTVSAKIPVSALPNVDSLSNAMIYSFFVSQSNSPQLDNYNLKQIDADDLEKMDLKW</sequence>
<gene>
    <name evidence="1" type="ORF">Tci_897898</name>
</gene>
<protein>
    <submittedName>
        <fullName evidence="1">Uncharacterized protein</fullName>
    </submittedName>
</protein>
<feature type="non-terminal residue" evidence="1">
    <location>
        <position position="1"/>
    </location>
</feature>
<accession>A0A699UXG7</accession>
<feature type="non-terminal residue" evidence="1">
    <location>
        <position position="127"/>
    </location>
</feature>
<reference evidence="1" key="1">
    <citation type="journal article" date="2019" name="Sci. Rep.">
        <title>Draft genome of Tanacetum cinerariifolium, the natural source of mosquito coil.</title>
        <authorList>
            <person name="Yamashiro T."/>
            <person name="Shiraishi A."/>
            <person name="Satake H."/>
            <person name="Nakayama K."/>
        </authorList>
    </citation>
    <scope>NUCLEOTIDE SEQUENCE</scope>
</reference>
<evidence type="ECO:0000313" key="1">
    <source>
        <dbReference type="EMBL" id="GFD25929.1"/>
    </source>
</evidence>
<comment type="caution">
    <text evidence="1">The sequence shown here is derived from an EMBL/GenBank/DDBJ whole genome shotgun (WGS) entry which is preliminary data.</text>
</comment>
<organism evidence="1">
    <name type="scientific">Tanacetum cinerariifolium</name>
    <name type="common">Dalmatian daisy</name>
    <name type="synonym">Chrysanthemum cinerariifolium</name>
    <dbReference type="NCBI Taxonomy" id="118510"/>
    <lineage>
        <taxon>Eukaryota</taxon>
        <taxon>Viridiplantae</taxon>
        <taxon>Streptophyta</taxon>
        <taxon>Embryophyta</taxon>
        <taxon>Tracheophyta</taxon>
        <taxon>Spermatophyta</taxon>
        <taxon>Magnoliopsida</taxon>
        <taxon>eudicotyledons</taxon>
        <taxon>Gunneridae</taxon>
        <taxon>Pentapetalae</taxon>
        <taxon>asterids</taxon>
        <taxon>campanulids</taxon>
        <taxon>Asterales</taxon>
        <taxon>Asteraceae</taxon>
        <taxon>Asteroideae</taxon>
        <taxon>Anthemideae</taxon>
        <taxon>Anthemidinae</taxon>
        <taxon>Tanacetum</taxon>
    </lineage>
</organism>
<dbReference type="AlphaFoldDB" id="A0A699UXG7"/>